<proteinExistence type="predicted"/>
<name>A0A0F9DIH8_9ZZZZ</name>
<dbReference type="EMBL" id="LAZR01031481">
    <property type="protein sequence ID" value="KKL53626.1"/>
    <property type="molecule type" value="Genomic_DNA"/>
</dbReference>
<dbReference type="Gene3D" id="3.40.50.10610">
    <property type="entry name" value="ABC-type transport auxiliary lipoprotein component"/>
    <property type="match status" value="1"/>
</dbReference>
<protein>
    <submittedName>
        <fullName evidence="1">Uncharacterized protein</fullName>
    </submittedName>
</protein>
<organism evidence="1">
    <name type="scientific">marine sediment metagenome</name>
    <dbReference type="NCBI Taxonomy" id="412755"/>
    <lineage>
        <taxon>unclassified sequences</taxon>
        <taxon>metagenomes</taxon>
        <taxon>ecological metagenomes</taxon>
    </lineage>
</organism>
<accession>A0A0F9DIH8</accession>
<evidence type="ECO:0000313" key="1">
    <source>
        <dbReference type="EMBL" id="KKL53626.1"/>
    </source>
</evidence>
<sequence length="187" mass="21832">MLFHREFKSISFYKSDEYNNASVHRVLLVPFAFETNREKVVKEVTEAFSMELQKSAKFDVVPPRGFPDELLQQNDLWIKGLVRAETVIEAKKRFKVDAIIFGTITHYKPYEPPILGIKVGMFSTVTGNVIWTADTILDSSEASVVRLVRNYYRVNYQRKQSLYDWKIILLSMNRYAQFVSHQVIKTL</sequence>
<gene>
    <name evidence="1" type="ORF">LCGC14_2273560</name>
</gene>
<reference evidence="1" key="1">
    <citation type="journal article" date="2015" name="Nature">
        <title>Complex archaea that bridge the gap between prokaryotes and eukaryotes.</title>
        <authorList>
            <person name="Spang A."/>
            <person name="Saw J.H."/>
            <person name="Jorgensen S.L."/>
            <person name="Zaremba-Niedzwiedzka K."/>
            <person name="Martijn J."/>
            <person name="Lind A.E."/>
            <person name="van Eijk R."/>
            <person name="Schleper C."/>
            <person name="Guy L."/>
            <person name="Ettema T.J."/>
        </authorList>
    </citation>
    <scope>NUCLEOTIDE SEQUENCE</scope>
</reference>
<comment type="caution">
    <text evidence="1">The sequence shown here is derived from an EMBL/GenBank/DDBJ whole genome shotgun (WGS) entry which is preliminary data.</text>
</comment>
<dbReference type="AlphaFoldDB" id="A0A0F9DIH8"/>